<keyword evidence="2" id="KW-0472">Membrane</keyword>
<evidence type="ECO:0000313" key="3">
    <source>
        <dbReference type="EMBL" id="KAG5461898.1"/>
    </source>
</evidence>
<dbReference type="Proteomes" id="UP000673691">
    <property type="component" value="Unassembled WGS sequence"/>
</dbReference>
<dbReference type="EMBL" id="JAEFCI010002951">
    <property type="protein sequence ID" value="KAG5461898.1"/>
    <property type="molecule type" value="Genomic_DNA"/>
</dbReference>
<evidence type="ECO:0000256" key="2">
    <source>
        <dbReference type="SAM" id="Phobius"/>
    </source>
</evidence>
<protein>
    <submittedName>
        <fullName evidence="3">Uncharacterized protein</fullName>
    </submittedName>
</protein>
<dbReference type="OrthoDB" id="370884at2759"/>
<comment type="caution">
    <text evidence="3">The sequence shown here is derived from an EMBL/GenBank/DDBJ whole genome shotgun (WGS) entry which is preliminary data.</text>
</comment>
<feature type="transmembrane region" description="Helical" evidence="2">
    <location>
        <begin position="134"/>
        <end position="154"/>
    </location>
</feature>
<evidence type="ECO:0000313" key="4">
    <source>
        <dbReference type="Proteomes" id="UP000673691"/>
    </source>
</evidence>
<gene>
    <name evidence="3" type="ORF">BJ554DRAFT_5842</name>
</gene>
<feature type="compositionally biased region" description="Basic and acidic residues" evidence="1">
    <location>
        <begin position="17"/>
        <end position="46"/>
    </location>
</feature>
<keyword evidence="2" id="KW-0812">Transmembrane</keyword>
<dbReference type="AlphaFoldDB" id="A0A8H7ZZJ6"/>
<feature type="non-terminal residue" evidence="3">
    <location>
        <position position="358"/>
    </location>
</feature>
<reference evidence="3 4" key="1">
    <citation type="journal article" name="Sci. Rep.">
        <title>Genome-scale phylogenetic analyses confirm Olpidium as the closest living zoosporic fungus to the non-flagellated, terrestrial fungi.</title>
        <authorList>
            <person name="Chang Y."/>
            <person name="Rochon D."/>
            <person name="Sekimoto S."/>
            <person name="Wang Y."/>
            <person name="Chovatia M."/>
            <person name="Sandor L."/>
            <person name="Salamov A."/>
            <person name="Grigoriev I.V."/>
            <person name="Stajich J.E."/>
            <person name="Spatafora J.W."/>
        </authorList>
    </citation>
    <scope>NUCLEOTIDE SEQUENCE [LARGE SCALE GENOMIC DNA]</scope>
    <source>
        <strain evidence="3">S191</strain>
    </source>
</reference>
<accession>A0A8H7ZZJ6</accession>
<feature type="compositionally biased region" description="Pro residues" evidence="1">
    <location>
        <begin position="1"/>
        <end position="10"/>
    </location>
</feature>
<proteinExistence type="predicted"/>
<keyword evidence="4" id="KW-1185">Reference proteome</keyword>
<keyword evidence="2" id="KW-1133">Transmembrane helix</keyword>
<sequence length="358" mass="40427">MSDPNRPPDPWAATISENDRSADGQPRRPYHRQDSDYFIHRNDEQGHLVVSMDGQPGSSGTNVPEKAAAAAAAPAQPPQYANDDDEEIDEPKKSPQRRKWVCCTWFLTWWIPTPCLRCCGMTRKDVQMAWREKVALCIIIFFMCLVVIFFIGLFSPIVCPRQYVFSAEELLSKGQGWLAVRGEVFHLKNWLHGKTVSPDDIWTDAYTGKEVGNDLFPVPVSAMCDGLGGPGSIDPSLVLVSNDNTTFDRSSAFHDFRFHPGNYRPYWYWQSMQYLRYHYFAGHTAVSPQLVDTLRQSKGRAISIIDQDVYDVTPYFLGIRKFMFPPGYTPQGSTDFLPTGLISLFRGGGSDITSQFLA</sequence>
<evidence type="ECO:0000256" key="1">
    <source>
        <dbReference type="SAM" id="MobiDB-lite"/>
    </source>
</evidence>
<name>A0A8H7ZZJ6_9FUNG</name>
<organism evidence="3 4">
    <name type="scientific">Olpidium bornovanus</name>
    <dbReference type="NCBI Taxonomy" id="278681"/>
    <lineage>
        <taxon>Eukaryota</taxon>
        <taxon>Fungi</taxon>
        <taxon>Fungi incertae sedis</taxon>
        <taxon>Olpidiomycota</taxon>
        <taxon>Olpidiomycotina</taxon>
        <taxon>Olpidiomycetes</taxon>
        <taxon>Olpidiales</taxon>
        <taxon>Olpidiaceae</taxon>
        <taxon>Olpidium</taxon>
    </lineage>
</organism>
<feature type="region of interest" description="Disordered" evidence="1">
    <location>
        <begin position="1"/>
        <end position="92"/>
    </location>
</feature>
<feature type="compositionally biased region" description="Low complexity" evidence="1">
    <location>
        <begin position="67"/>
        <end position="81"/>
    </location>
</feature>